<organism evidence="5 6">
    <name type="scientific">Photobacterium rosenbergii</name>
    <dbReference type="NCBI Taxonomy" id="294936"/>
    <lineage>
        <taxon>Bacteria</taxon>
        <taxon>Pseudomonadati</taxon>
        <taxon>Pseudomonadota</taxon>
        <taxon>Gammaproteobacteria</taxon>
        <taxon>Vibrionales</taxon>
        <taxon>Vibrionaceae</taxon>
        <taxon>Photobacterium</taxon>
    </lineage>
</organism>
<protein>
    <submittedName>
        <fullName evidence="5">3-keto-5-aminohexanoate cleavage protein</fullName>
    </submittedName>
</protein>
<keyword evidence="2" id="KW-0808">Transferase</keyword>
<dbReference type="Proteomes" id="UP001186452">
    <property type="component" value="Unassembled WGS sequence"/>
</dbReference>
<name>A0ABU3ZQ61_9GAMM</name>
<dbReference type="RefSeq" id="WP_317524960.1">
    <property type="nucleotide sequence ID" value="NZ_JAWJZI010000023.1"/>
</dbReference>
<dbReference type="PANTHER" id="PTHR37418:SF2">
    <property type="entry name" value="3-KETO-5-AMINOHEXANOATE CLEAVAGE ENZYME"/>
    <property type="match status" value="1"/>
</dbReference>
<sequence>MTGKEEMENRHSIGQTAIIVAPNGARKTKADHPSLPMLRQEIIDEVIACRDAGAAMVHLHARDKEGKHSLAIDDNLHLYQALKEQVGESIIVQLTTEAVGQYSPNQQMALINEVRPEAASLALSELIPTSHHQDTLNFETSYLDKASGFFHDIAEQGIIAQYILYSPQDLERYFSLLDKGLLPSYNHHILLVLGRYDKHQTALPQDLSPFLQQRLFDHDKRWAVCAFGKYEHLCLTASMIMGGDIRVGFENNHVNHQGTLASSNAEQVANLAETAKQLGLATLDANHFRQLLTA</sequence>
<gene>
    <name evidence="5" type="ORF">R2X38_24490</name>
</gene>
<dbReference type="InterPro" id="IPR013785">
    <property type="entry name" value="Aldolase_TIM"/>
</dbReference>
<accession>A0ABU3ZQ61</accession>
<comment type="caution">
    <text evidence="5">The sequence shown here is derived from an EMBL/GenBank/DDBJ whole genome shotgun (WGS) entry which is preliminary data.</text>
</comment>
<keyword evidence="4" id="KW-0862">Zinc</keyword>
<dbReference type="Pfam" id="PF05853">
    <property type="entry name" value="BKACE"/>
    <property type="match status" value="1"/>
</dbReference>
<evidence type="ECO:0000256" key="3">
    <source>
        <dbReference type="ARBA" id="ARBA00022723"/>
    </source>
</evidence>
<comment type="cofactor">
    <cofactor evidence="1">
        <name>Zn(2+)</name>
        <dbReference type="ChEBI" id="CHEBI:29105"/>
    </cofactor>
</comment>
<evidence type="ECO:0000313" key="6">
    <source>
        <dbReference type="Proteomes" id="UP001186452"/>
    </source>
</evidence>
<dbReference type="EMBL" id="JAWJZI010000023">
    <property type="protein sequence ID" value="MDV5172164.1"/>
    <property type="molecule type" value="Genomic_DNA"/>
</dbReference>
<proteinExistence type="predicted"/>
<evidence type="ECO:0000256" key="2">
    <source>
        <dbReference type="ARBA" id="ARBA00022679"/>
    </source>
</evidence>
<dbReference type="PANTHER" id="PTHR37418">
    <property type="entry name" value="3-KETO-5-AMINOHEXANOATE CLEAVAGE ENZYME-RELATED"/>
    <property type="match status" value="1"/>
</dbReference>
<evidence type="ECO:0000256" key="4">
    <source>
        <dbReference type="ARBA" id="ARBA00022833"/>
    </source>
</evidence>
<evidence type="ECO:0000313" key="5">
    <source>
        <dbReference type="EMBL" id="MDV5172164.1"/>
    </source>
</evidence>
<dbReference type="Gene3D" id="3.20.20.70">
    <property type="entry name" value="Aldolase class I"/>
    <property type="match status" value="1"/>
</dbReference>
<keyword evidence="6" id="KW-1185">Reference proteome</keyword>
<reference evidence="5 6" key="1">
    <citation type="submission" date="2023-10" db="EMBL/GenBank/DDBJ databases">
        <title>Marine bacteria isolated from horseshoe crab.</title>
        <authorList>
            <person name="Cheng T.H."/>
        </authorList>
    </citation>
    <scope>NUCLEOTIDE SEQUENCE [LARGE SCALE GENOMIC DNA]</scope>
    <source>
        <strain evidence="5 6">HSC6</strain>
    </source>
</reference>
<dbReference type="InterPro" id="IPR008567">
    <property type="entry name" value="BKACE"/>
</dbReference>
<evidence type="ECO:0000256" key="1">
    <source>
        <dbReference type="ARBA" id="ARBA00001947"/>
    </source>
</evidence>
<keyword evidence="3" id="KW-0479">Metal-binding</keyword>